<dbReference type="Proteomes" id="UP000663929">
    <property type="component" value="Chromosome"/>
</dbReference>
<protein>
    <recommendedName>
        <fullName evidence="8">AlgX/AlgJ SGNH hydrolase-like domain-containing protein</fullName>
    </recommendedName>
</protein>
<proteinExistence type="predicted"/>
<dbReference type="InterPro" id="IPR031811">
    <property type="entry name" value="ALGX/ALGJ_SGNH-like"/>
</dbReference>
<evidence type="ECO:0000256" key="5">
    <source>
        <dbReference type="ARBA" id="ARBA00022764"/>
    </source>
</evidence>
<evidence type="ECO:0000256" key="1">
    <source>
        <dbReference type="ARBA" id="ARBA00004418"/>
    </source>
</evidence>
<keyword evidence="10" id="KW-1185">Reference proteome</keyword>
<dbReference type="AlphaFoldDB" id="A0A8A4TRB0"/>
<keyword evidence="7" id="KW-0472">Membrane</keyword>
<sequence length="388" mass="44275">MYSRRRAKWYHILLIGMFFFVILMPGIDMLVGIDRTPVAGTTAPFPEYRGGLRGLASLPGQFKWYFSDNFGFRPFFIQLHGLYKAHFWKASGSGKVLLGKEGWLYYRDEQTLDDYRNLYPFDEKSLGTWVDMLAARQRFCDARGIDYVFSISPNKPGIYPEYLPDGWAPLARPKRLDQLQAAVARRLPSVHMVDVRPALLAARKDHLIYYETDTHWNQLGAFVGYREIMAALAQRYSDLDVPSLEDITIETEPSDGGDLARMMGLKFVTDEPLVTPVFPQARQVIREKDGTPLDVAVKDILKGEEGLVTLCEEGEIESAVVIHDSFGQALIPLLARHFKRATFVWSNSFEPELVEKEKPAVVIQQLVERRLVNWEPEPEFEAPAKPTN</sequence>
<evidence type="ECO:0000256" key="2">
    <source>
        <dbReference type="ARBA" id="ARBA00005182"/>
    </source>
</evidence>
<dbReference type="Pfam" id="PF16822">
    <property type="entry name" value="ALGX"/>
    <property type="match status" value="1"/>
</dbReference>
<accession>A0A8A4TRB0</accession>
<reference evidence="9" key="1">
    <citation type="submission" date="2021-03" db="EMBL/GenBank/DDBJ databases">
        <title>Acanthopleuribacteraceae sp. M133.</title>
        <authorList>
            <person name="Wang G."/>
        </authorList>
    </citation>
    <scope>NUCLEOTIDE SEQUENCE</scope>
    <source>
        <strain evidence="9">M133</strain>
    </source>
</reference>
<keyword evidence="4" id="KW-0732">Signal</keyword>
<organism evidence="9 10">
    <name type="scientific">Sulfidibacter corallicola</name>
    <dbReference type="NCBI Taxonomy" id="2818388"/>
    <lineage>
        <taxon>Bacteria</taxon>
        <taxon>Pseudomonadati</taxon>
        <taxon>Acidobacteriota</taxon>
        <taxon>Holophagae</taxon>
        <taxon>Acanthopleuribacterales</taxon>
        <taxon>Acanthopleuribacteraceae</taxon>
        <taxon>Sulfidibacter</taxon>
    </lineage>
</organism>
<evidence type="ECO:0000256" key="6">
    <source>
        <dbReference type="ARBA" id="ARBA00022841"/>
    </source>
</evidence>
<comment type="subcellular location">
    <subcellularLocation>
        <location evidence="1">Periplasm</location>
    </subcellularLocation>
</comment>
<dbReference type="CDD" id="cd14440">
    <property type="entry name" value="AlgX_N_like_3"/>
    <property type="match status" value="1"/>
</dbReference>
<dbReference type="EMBL" id="CP071793">
    <property type="protein sequence ID" value="QTD51521.1"/>
    <property type="molecule type" value="Genomic_DNA"/>
</dbReference>
<comment type="pathway">
    <text evidence="2">Glycan biosynthesis; alginate biosynthesis.</text>
</comment>
<keyword evidence="7" id="KW-1133">Transmembrane helix</keyword>
<dbReference type="RefSeq" id="WP_237381649.1">
    <property type="nucleotide sequence ID" value="NZ_CP071793.1"/>
</dbReference>
<evidence type="ECO:0000256" key="3">
    <source>
        <dbReference type="ARBA" id="ARBA00022679"/>
    </source>
</evidence>
<dbReference type="KEGG" id="scor:J3U87_03550"/>
<gene>
    <name evidence="9" type="ORF">J3U87_03550</name>
</gene>
<dbReference type="GO" id="GO:0016740">
    <property type="term" value="F:transferase activity"/>
    <property type="evidence" value="ECO:0007669"/>
    <property type="project" value="UniProtKB-KW"/>
</dbReference>
<dbReference type="GO" id="GO:0042597">
    <property type="term" value="C:periplasmic space"/>
    <property type="evidence" value="ECO:0007669"/>
    <property type="project" value="UniProtKB-SubCell"/>
</dbReference>
<dbReference type="GO" id="GO:0042121">
    <property type="term" value="P:alginic acid biosynthetic process"/>
    <property type="evidence" value="ECO:0007669"/>
    <property type="project" value="UniProtKB-UniPathway"/>
</dbReference>
<evidence type="ECO:0000256" key="7">
    <source>
        <dbReference type="SAM" id="Phobius"/>
    </source>
</evidence>
<evidence type="ECO:0000256" key="4">
    <source>
        <dbReference type="ARBA" id="ARBA00022729"/>
    </source>
</evidence>
<keyword evidence="6" id="KW-0016">Alginate biosynthesis</keyword>
<evidence type="ECO:0000313" key="10">
    <source>
        <dbReference type="Proteomes" id="UP000663929"/>
    </source>
</evidence>
<dbReference type="UniPathway" id="UPA00286"/>
<keyword evidence="7" id="KW-0812">Transmembrane</keyword>
<feature type="domain" description="AlgX/AlgJ SGNH hydrolase-like" evidence="8">
    <location>
        <begin position="96"/>
        <end position="270"/>
    </location>
</feature>
<evidence type="ECO:0000259" key="8">
    <source>
        <dbReference type="Pfam" id="PF16822"/>
    </source>
</evidence>
<keyword evidence="5" id="KW-0574">Periplasm</keyword>
<feature type="transmembrane region" description="Helical" evidence="7">
    <location>
        <begin position="12"/>
        <end position="33"/>
    </location>
</feature>
<name>A0A8A4TRB0_SULCO</name>
<keyword evidence="3" id="KW-0808">Transferase</keyword>
<evidence type="ECO:0000313" key="9">
    <source>
        <dbReference type="EMBL" id="QTD51521.1"/>
    </source>
</evidence>